<dbReference type="GO" id="GO:0000976">
    <property type="term" value="F:transcription cis-regulatory region binding"/>
    <property type="evidence" value="ECO:0007669"/>
    <property type="project" value="TreeGrafter"/>
</dbReference>
<dbReference type="GO" id="GO:0003700">
    <property type="term" value="F:DNA-binding transcription factor activity"/>
    <property type="evidence" value="ECO:0007669"/>
    <property type="project" value="TreeGrafter"/>
</dbReference>
<dbReference type="SUPFAM" id="SSF46689">
    <property type="entry name" value="Homeodomain-like"/>
    <property type="match status" value="1"/>
</dbReference>
<dbReference type="Proteomes" id="UP000524535">
    <property type="component" value="Unassembled WGS sequence"/>
</dbReference>
<dbReference type="PROSITE" id="PS50977">
    <property type="entry name" value="HTH_TETR_2"/>
    <property type="match status" value="1"/>
</dbReference>
<dbReference type="InterPro" id="IPR001647">
    <property type="entry name" value="HTH_TetR"/>
</dbReference>
<accession>A0A7W4XD80</accession>
<reference evidence="9 10" key="1">
    <citation type="submission" date="2020-08" db="EMBL/GenBank/DDBJ databases">
        <title>Genomic Encyclopedia of Type Strains, Phase IV (KMG-V): Genome sequencing to study the core and pangenomes of soil and plant-associated prokaryotes.</title>
        <authorList>
            <person name="Whitman W."/>
        </authorList>
    </citation>
    <scope>NUCLEOTIDE SEQUENCE [LARGE SCALE GENOMIC DNA]</scope>
    <source>
        <strain evidence="7 10">SEMIA 444</strain>
        <strain evidence="6 9">SEMIA 448</strain>
        <strain evidence="8 11">SEMIA 452</strain>
    </source>
</reference>
<keyword evidence="3" id="KW-0804">Transcription</keyword>
<organism evidence="6 9">
    <name type="scientific">Aliirhizobium cellulosilyticum</name>
    <dbReference type="NCBI Taxonomy" id="393664"/>
    <lineage>
        <taxon>Bacteria</taxon>
        <taxon>Pseudomonadati</taxon>
        <taxon>Pseudomonadota</taxon>
        <taxon>Alphaproteobacteria</taxon>
        <taxon>Hyphomicrobiales</taxon>
        <taxon>Rhizobiaceae</taxon>
        <taxon>Aliirhizobium</taxon>
    </lineage>
</organism>
<evidence type="ECO:0000256" key="3">
    <source>
        <dbReference type="ARBA" id="ARBA00023163"/>
    </source>
</evidence>
<evidence type="ECO:0000256" key="4">
    <source>
        <dbReference type="PROSITE-ProRule" id="PRU00335"/>
    </source>
</evidence>
<proteinExistence type="predicted"/>
<name>A0A7W4XD80_9HYPH</name>
<evidence type="ECO:0000313" key="8">
    <source>
        <dbReference type="EMBL" id="MBB4446527.1"/>
    </source>
</evidence>
<dbReference type="InterPro" id="IPR041674">
    <property type="entry name" value="TetR_C_22"/>
</dbReference>
<keyword evidence="10" id="KW-1185">Reference proteome</keyword>
<sequence length="218" mass="24347">MQESSHGAGRAALRRVPKQERSRERIGEILKVAKELIGQKGIDAVTMKEIAALSGGPIASVYQYFPNKSAIIAMLYELYVEEVRELIAGHVSHIETADDALKATDDLFDMYYERMRQEPSTQDLLNAIQADKTLADLDIAETRAQAEGFYQLTRHFVAEPLRESYAQTLFVMFHMAGATLRLALMVPAEAAQISAQFKSIVRTHATYFLKGHFPQAAV</sequence>
<feature type="DNA-binding region" description="H-T-H motif" evidence="4">
    <location>
        <begin position="46"/>
        <end position="65"/>
    </location>
</feature>
<dbReference type="Pfam" id="PF17928">
    <property type="entry name" value="TetR_C_22"/>
    <property type="match status" value="1"/>
</dbReference>
<evidence type="ECO:0000313" key="9">
    <source>
        <dbReference type="Proteomes" id="UP000520770"/>
    </source>
</evidence>
<dbReference type="Pfam" id="PF00440">
    <property type="entry name" value="TetR_N"/>
    <property type="match status" value="1"/>
</dbReference>
<evidence type="ECO:0000256" key="1">
    <source>
        <dbReference type="ARBA" id="ARBA00023015"/>
    </source>
</evidence>
<dbReference type="InterPro" id="IPR050109">
    <property type="entry name" value="HTH-type_TetR-like_transc_reg"/>
</dbReference>
<evidence type="ECO:0000313" key="6">
    <source>
        <dbReference type="EMBL" id="MBB4348600.1"/>
    </source>
</evidence>
<dbReference type="EMBL" id="JACIHM010000002">
    <property type="protein sequence ID" value="MBB4446527.1"/>
    <property type="molecule type" value="Genomic_DNA"/>
</dbReference>
<dbReference type="EMBL" id="JACIGY010000002">
    <property type="protein sequence ID" value="MBB4411836.1"/>
    <property type="molecule type" value="Genomic_DNA"/>
</dbReference>
<dbReference type="PANTHER" id="PTHR30055">
    <property type="entry name" value="HTH-TYPE TRANSCRIPTIONAL REGULATOR RUTR"/>
    <property type="match status" value="1"/>
</dbReference>
<dbReference type="Proteomes" id="UP000520770">
    <property type="component" value="Unassembled WGS sequence"/>
</dbReference>
<dbReference type="InterPro" id="IPR009057">
    <property type="entry name" value="Homeodomain-like_sf"/>
</dbReference>
<dbReference type="PRINTS" id="PR00455">
    <property type="entry name" value="HTHTETR"/>
</dbReference>
<evidence type="ECO:0000313" key="10">
    <source>
        <dbReference type="Proteomes" id="UP000524535"/>
    </source>
</evidence>
<gene>
    <name evidence="7" type="ORF">GGE31_002341</name>
    <name evidence="6" type="ORF">GGE33_002342</name>
    <name evidence="8" type="ORF">GGE35_002343</name>
</gene>
<protein>
    <submittedName>
        <fullName evidence="6">AcrR family transcriptional regulator</fullName>
    </submittedName>
</protein>
<keyword evidence="2 4" id="KW-0238">DNA-binding</keyword>
<comment type="caution">
    <text evidence="6">The sequence shown here is derived from an EMBL/GenBank/DDBJ whole genome shotgun (WGS) entry which is preliminary data.</text>
</comment>
<dbReference type="PANTHER" id="PTHR30055:SF234">
    <property type="entry name" value="HTH-TYPE TRANSCRIPTIONAL REGULATOR BETI"/>
    <property type="match status" value="1"/>
</dbReference>
<dbReference type="Gene3D" id="1.10.357.10">
    <property type="entry name" value="Tetracycline Repressor, domain 2"/>
    <property type="match status" value="1"/>
</dbReference>
<dbReference type="AlphaFoldDB" id="A0A7W4XD80"/>
<feature type="domain" description="HTH tetR-type" evidence="5">
    <location>
        <begin position="23"/>
        <end position="83"/>
    </location>
</feature>
<dbReference type="EMBL" id="JACIGW010000002">
    <property type="protein sequence ID" value="MBB4348600.1"/>
    <property type="molecule type" value="Genomic_DNA"/>
</dbReference>
<keyword evidence="1" id="KW-0805">Transcription regulation</keyword>
<evidence type="ECO:0000256" key="2">
    <source>
        <dbReference type="ARBA" id="ARBA00023125"/>
    </source>
</evidence>
<dbReference type="RefSeq" id="WP_148148095.1">
    <property type="nucleotide sequence ID" value="NZ_JACIGW010000002.1"/>
</dbReference>
<evidence type="ECO:0000259" key="5">
    <source>
        <dbReference type="PROSITE" id="PS50977"/>
    </source>
</evidence>
<evidence type="ECO:0000313" key="11">
    <source>
        <dbReference type="Proteomes" id="UP000576087"/>
    </source>
</evidence>
<evidence type="ECO:0000313" key="7">
    <source>
        <dbReference type="EMBL" id="MBB4411836.1"/>
    </source>
</evidence>
<dbReference type="Proteomes" id="UP000576087">
    <property type="component" value="Unassembled WGS sequence"/>
</dbReference>